<dbReference type="InterPro" id="IPR011990">
    <property type="entry name" value="TPR-like_helical_dom_sf"/>
</dbReference>
<dbReference type="PATRIC" id="fig|1423772.3.peg.1656"/>
<dbReference type="Pfam" id="PF08238">
    <property type="entry name" value="Sel1"/>
    <property type="match status" value="3"/>
</dbReference>
<sequence length="220" mass="25428">MPTDKLRLTATDLTALTTCDDEYLLDKGANLYTLGKYEQAVEYYHLATTLGNAQAMANLGYCYLYGRHIKQNLDLALAYFKVAVLKENIDAAYKLGDIYESDKWGLQDDELSEYYYHQAVSFILGTEHEKSELLGCYHKLQQYPSLCLALARKKIKNGISLTDFSEAYQLLKHAEIGYLHELNSGYDMYLKSYERVKHLLADQKFDLIRGKYDKLFIDEY</sequence>
<dbReference type="InterPro" id="IPR052945">
    <property type="entry name" value="Mitotic_Regulator"/>
</dbReference>
<organism evidence="1 2">
    <name type="scientific">Ligilactobacillus murinus DSM 20452 = NBRC 14221</name>
    <dbReference type="NCBI Taxonomy" id="1423772"/>
    <lineage>
        <taxon>Bacteria</taxon>
        <taxon>Bacillati</taxon>
        <taxon>Bacillota</taxon>
        <taxon>Bacilli</taxon>
        <taxon>Lactobacillales</taxon>
        <taxon>Lactobacillaceae</taxon>
        <taxon>Ligilactobacillus</taxon>
    </lineage>
</organism>
<dbReference type="PANTHER" id="PTHR43628">
    <property type="entry name" value="ACTIVATOR OF C KINASE PROTEIN 1-RELATED"/>
    <property type="match status" value="1"/>
</dbReference>
<accession>A0A0R2B6R1</accession>
<dbReference type="Gene3D" id="1.25.40.10">
    <property type="entry name" value="Tetratricopeptide repeat domain"/>
    <property type="match status" value="1"/>
</dbReference>
<proteinExistence type="predicted"/>
<dbReference type="EMBL" id="AYYN01000168">
    <property type="protein sequence ID" value="KRM71020.1"/>
    <property type="molecule type" value="Genomic_DNA"/>
</dbReference>
<protein>
    <recommendedName>
        <fullName evidence="3">Sel1 repeat family protein</fullName>
    </recommendedName>
</protein>
<evidence type="ECO:0000313" key="2">
    <source>
        <dbReference type="Proteomes" id="UP000051612"/>
    </source>
</evidence>
<gene>
    <name evidence="1" type="ORF">FC48_GL001555</name>
</gene>
<comment type="caution">
    <text evidence="1">The sequence shown here is derived from an EMBL/GenBank/DDBJ whole genome shotgun (WGS) entry which is preliminary data.</text>
</comment>
<dbReference type="PANTHER" id="PTHR43628:SF1">
    <property type="entry name" value="CHITIN SYNTHASE REGULATORY FACTOR 2-RELATED"/>
    <property type="match status" value="1"/>
</dbReference>
<dbReference type="AlphaFoldDB" id="A0A0R2B6R1"/>
<dbReference type="SUPFAM" id="SSF81901">
    <property type="entry name" value="HCP-like"/>
    <property type="match status" value="1"/>
</dbReference>
<name>A0A0R2B6R1_9LACO</name>
<dbReference type="Proteomes" id="UP000051612">
    <property type="component" value="Unassembled WGS sequence"/>
</dbReference>
<dbReference type="RefSeq" id="WP_056960220.1">
    <property type="nucleotide sequence ID" value="NZ_AYYN01000168.1"/>
</dbReference>
<evidence type="ECO:0000313" key="1">
    <source>
        <dbReference type="EMBL" id="KRM71020.1"/>
    </source>
</evidence>
<dbReference type="InterPro" id="IPR006597">
    <property type="entry name" value="Sel1-like"/>
</dbReference>
<evidence type="ECO:0008006" key="3">
    <source>
        <dbReference type="Google" id="ProtNLM"/>
    </source>
</evidence>
<dbReference type="SMART" id="SM00671">
    <property type="entry name" value="SEL1"/>
    <property type="match status" value="2"/>
</dbReference>
<reference evidence="1 2" key="1">
    <citation type="journal article" date="2015" name="Genome Announc.">
        <title>Expanding the biotechnology potential of lactobacilli through comparative genomics of 213 strains and associated genera.</title>
        <authorList>
            <person name="Sun Z."/>
            <person name="Harris H.M."/>
            <person name="McCann A."/>
            <person name="Guo C."/>
            <person name="Argimon S."/>
            <person name="Zhang W."/>
            <person name="Yang X."/>
            <person name="Jeffery I.B."/>
            <person name="Cooney J.C."/>
            <person name="Kagawa T.F."/>
            <person name="Liu W."/>
            <person name="Song Y."/>
            <person name="Salvetti E."/>
            <person name="Wrobel A."/>
            <person name="Rasinkangas P."/>
            <person name="Parkhill J."/>
            <person name="Rea M.C."/>
            <person name="O'Sullivan O."/>
            <person name="Ritari J."/>
            <person name="Douillard F.P."/>
            <person name="Paul Ross R."/>
            <person name="Yang R."/>
            <person name="Briner A.E."/>
            <person name="Felis G.E."/>
            <person name="de Vos W.M."/>
            <person name="Barrangou R."/>
            <person name="Klaenhammer T.R."/>
            <person name="Caufield P.W."/>
            <person name="Cui Y."/>
            <person name="Zhang H."/>
            <person name="O'Toole P.W."/>
        </authorList>
    </citation>
    <scope>NUCLEOTIDE SEQUENCE [LARGE SCALE GENOMIC DNA]</scope>
    <source>
        <strain evidence="1 2">DSM 20452</strain>
    </source>
</reference>